<dbReference type="InterPro" id="IPR002401">
    <property type="entry name" value="Cyt_P450_E_grp-I"/>
</dbReference>
<dbReference type="GO" id="GO:0016705">
    <property type="term" value="F:oxidoreductase activity, acting on paired donors, with incorporation or reduction of molecular oxygen"/>
    <property type="evidence" value="ECO:0007669"/>
    <property type="project" value="InterPro"/>
</dbReference>
<keyword evidence="6 10" id="KW-0560">Oxidoreductase</keyword>
<gene>
    <name evidence="12" type="ORF">V865_002420</name>
</gene>
<dbReference type="Pfam" id="PF00067">
    <property type="entry name" value="p450"/>
    <property type="match status" value="1"/>
</dbReference>
<evidence type="ECO:0000256" key="3">
    <source>
        <dbReference type="ARBA" id="ARBA00010617"/>
    </source>
</evidence>
<dbReference type="PRINTS" id="PR00463">
    <property type="entry name" value="EP450I"/>
</dbReference>
<evidence type="ECO:0000313" key="13">
    <source>
        <dbReference type="Proteomes" id="UP001358614"/>
    </source>
</evidence>
<evidence type="ECO:0000256" key="5">
    <source>
        <dbReference type="ARBA" id="ARBA00022723"/>
    </source>
</evidence>
<dbReference type="AlphaFoldDB" id="A0AAX4KD74"/>
<evidence type="ECO:0000256" key="1">
    <source>
        <dbReference type="ARBA" id="ARBA00001971"/>
    </source>
</evidence>
<keyword evidence="8 10" id="KW-0503">Monooxygenase</keyword>
<dbReference type="GO" id="GO:0020037">
    <property type="term" value="F:heme binding"/>
    <property type="evidence" value="ECO:0007669"/>
    <property type="project" value="InterPro"/>
</dbReference>
<name>A0AAX4KD74_9TREE</name>
<dbReference type="PANTHER" id="PTHR24305:SF166">
    <property type="entry name" value="CYTOCHROME P450 12A4, MITOCHONDRIAL-RELATED"/>
    <property type="match status" value="1"/>
</dbReference>
<comment type="cofactor">
    <cofactor evidence="1 9">
        <name>heme</name>
        <dbReference type="ChEBI" id="CHEBI:30413"/>
    </cofactor>
</comment>
<keyword evidence="5 9" id="KW-0479">Metal-binding</keyword>
<dbReference type="EMBL" id="CP144089">
    <property type="protein sequence ID" value="WWD04351.1"/>
    <property type="molecule type" value="Genomic_DNA"/>
</dbReference>
<dbReference type="RefSeq" id="XP_066082318.1">
    <property type="nucleotide sequence ID" value="XM_066226221.1"/>
</dbReference>
<keyword evidence="11" id="KW-1133">Transmembrane helix</keyword>
<feature type="transmembrane region" description="Helical" evidence="11">
    <location>
        <begin position="20"/>
        <end position="38"/>
    </location>
</feature>
<keyword evidence="11" id="KW-0812">Transmembrane</keyword>
<comment type="similarity">
    <text evidence="3 10">Belongs to the cytochrome P450 family.</text>
</comment>
<evidence type="ECO:0000256" key="6">
    <source>
        <dbReference type="ARBA" id="ARBA00023002"/>
    </source>
</evidence>
<evidence type="ECO:0000256" key="11">
    <source>
        <dbReference type="SAM" id="Phobius"/>
    </source>
</evidence>
<dbReference type="KEGG" id="ker:91101224"/>
<dbReference type="GO" id="GO:0005506">
    <property type="term" value="F:iron ion binding"/>
    <property type="evidence" value="ECO:0007669"/>
    <property type="project" value="InterPro"/>
</dbReference>
<feature type="binding site" description="axial binding residue" evidence="9">
    <location>
        <position position="462"/>
    </location>
    <ligand>
        <name>heme</name>
        <dbReference type="ChEBI" id="CHEBI:30413"/>
    </ligand>
    <ligandPart>
        <name>Fe</name>
        <dbReference type="ChEBI" id="CHEBI:18248"/>
    </ligandPart>
</feature>
<evidence type="ECO:0000256" key="4">
    <source>
        <dbReference type="ARBA" id="ARBA00022617"/>
    </source>
</evidence>
<dbReference type="Gene3D" id="1.10.630.10">
    <property type="entry name" value="Cytochrome P450"/>
    <property type="match status" value="1"/>
</dbReference>
<keyword evidence="4 9" id="KW-0349">Heme</keyword>
<evidence type="ECO:0000256" key="7">
    <source>
        <dbReference type="ARBA" id="ARBA00023004"/>
    </source>
</evidence>
<keyword evidence="13" id="KW-1185">Reference proteome</keyword>
<dbReference type="SUPFAM" id="SSF48264">
    <property type="entry name" value="Cytochrome P450"/>
    <property type="match status" value="1"/>
</dbReference>
<evidence type="ECO:0000256" key="8">
    <source>
        <dbReference type="ARBA" id="ARBA00023033"/>
    </source>
</evidence>
<dbReference type="InterPro" id="IPR001128">
    <property type="entry name" value="Cyt_P450"/>
</dbReference>
<dbReference type="PANTHER" id="PTHR24305">
    <property type="entry name" value="CYTOCHROME P450"/>
    <property type="match status" value="1"/>
</dbReference>
<dbReference type="GeneID" id="91101224"/>
<dbReference type="Proteomes" id="UP001358614">
    <property type="component" value="Chromosome 1"/>
</dbReference>
<dbReference type="GO" id="GO:0004497">
    <property type="term" value="F:monooxygenase activity"/>
    <property type="evidence" value="ECO:0007669"/>
    <property type="project" value="UniProtKB-KW"/>
</dbReference>
<keyword evidence="11" id="KW-0472">Membrane</keyword>
<dbReference type="InterPro" id="IPR017972">
    <property type="entry name" value="Cyt_P450_CS"/>
</dbReference>
<evidence type="ECO:0000256" key="10">
    <source>
        <dbReference type="RuleBase" id="RU000461"/>
    </source>
</evidence>
<proteinExistence type="inferred from homology"/>
<evidence type="ECO:0000256" key="9">
    <source>
        <dbReference type="PIRSR" id="PIRSR602401-1"/>
    </source>
</evidence>
<evidence type="ECO:0000313" key="12">
    <source>
        <dbReference type="EMBL" id="WWD04351.1"/>
    </source>
</evidence>
<dbReference type="InterPro" id="IPR036396">
    <property type="entry name" value="Cyt_P450_sf"/>
</dbReference>
<reference evidence="12 13" key="1">
    <citation type="submission" date="2024-01" db="EMBL/GenBank/DDBJ databases">
        <title>Comparative genomics of Cryptococcus and Kwoniella reveals pathogenesis evolution and contrasting modes of karyotype evolution via chromosome fusion or intercentromeric recombination.</title>
        <authorList>
            <person name="Coelho M.A."/>
            <person name="David-Palma M."/>
            <person name="Shea T."/>
            <person name="Bowers K."/>
            <person name="McGinley-Smith S."/>
            <person name="Mohammad A.W."/>
            <person name="Gnirke A."/>
            <person name="Yurkov A.M."/>
            <person name="Nowrousian M."/>
            <person name="Sun S."/>
            <person name="Cuomo C.A."/>
            <person name="Heitman J."/>
        </authorList>
    </citation>
    <scope>NUCLEOTIDE SEQUENCE [LARGE SCALE GENOMIC DNA]</scope>
    <source>
        <strain evidence="12 13">PYCC6329</strain>
    </source>
</reference>
<protein>
    <recommendedName>
        <fullName evidence="14">Cytochrome P450</fullName>
    </recommendedName>
</protein>
<keyword evidence="7 9" id="KW-0408">Iron</keyword>
<dbReference type="PRINTS" id="PR00385">
    <property type="entry name" value="P450"/>
</dbReference>
<comment type="pathway">
    <text evidence="2">Secondary metabolite biosynthesis.</text>
</comment>
<accession>A0AAX4KD74</accession>
<evidence type="ECO:0000256" key="2">
    <source>
        <dbReference type="ARBA" id="ARBA00005179"/>
    </source>
</evidence>
<dbReference type="PROSITE" id="PS00086">
    <property type="entry name" value="CYTOCHROME_P450"/>
    <property type="match status" value="1"/>
</dbReference>
<evidence type="ECO:0008006" key="14">
    <source>
        <dbReference type="Google" id="ProtNLM"/>
    </source>
</evidence>
<organism evidence="12 13">
    <name type="scientific">Kwoniella europaea PYCC6329</name>
    <dbReference type="NCBI Taxonomy" id="1423913"/>
    <lineage>
        <taxon>Eukaryota</taxon>
        <taxon>Fungi</taxon>
        <taxon>Dikarya</taxon>
        <taxon>Basidiomycota</taxon>
        <taxon>Agaricomycotina</taxon>
        <taxon>Tremellomycetes</taxon>
        <taxon>Tremellales</taxon>
        <taxon>Cryptococcaceae</taxon>
        <taxon>Kwoniella</taxon>
    </lineage>
</organism>
<dbReference type="InterPro" id="IPR050121">
    <property type="entry name" value="Cytochrome_P450_monoxygenase"/>
</dbReference>
<sequence>MSSLYGSFATLQPHQQWSAVFAGLCLAIILRLVIRYLIILNHIKALPNIATLYQPWLKYQHARSDLIAFPSLLSSTPAYETSSPSTAQYISLRPHLFHKPLHMQRYIGFDVFGKTLLSTQTGDEHKRHWSVVRRCFSDRQMASVWEAMRWSLNTFISEEVDQGEKVVVEDVREALIRVTLLVIGRKGFGKDFPWKMSETEGNDIPFEESLYVVEQSVLLQIILPAWVMRLLPLHRLQPFWRARKAFLAHLEHMYLDKRSELQTSGAASSTEEEKAPTDLLGALVHSQLGVEQEARLQGGNEKVAGLTKSEIIGNMCDAGHETSGHTLGFAVAYLALYPQWQEEVYREIVSACGDEQPTYKDMHKLPLTLAVCLETLRLRDIVSTIMKEAIDDVFVPYTTWDAEGNITTRTHLVKKGSLFVIDSSATSINPHAWGLDSMEFNPRRHLGNMPPFVSFSLGARQCLGKRFAEVEMTSIVSGLCKNFKVYPVKSHEQESWEEMRARMIDSATEQISFQPGKFAVRLEIR</sequence>